<dbReference type="Proteomes" id="UP000623842">
    <property type="component" value="Unassembled WGS sequence"/>
</dbReference>
<dbReference type="InterPro" id="IPR038765">
    <property type="entry name" value="Papain-like_cys_pep_sf"/>
</dbReference>
<protein>
    <recommendedName>
        <fullName evidence="1">Peptidase C1A papain C-terminal domain-containing protein</fullName>
    </recommendedName>
</protein>
<comment type="caution">
    <text evidence="2">The sequence shown here is derived from an EMBL/GenBank/DDBJ whole genome shotgun (WGS) entry which is preliminary data.</text>
</comment>
<organism evidence="2 3">
    <name type="scientific">Thalassotalea marina</name>
    <dbReference type="NCBI Taxonomy" id="1673741"/>
    <lineage>
        <taxon>Bacteria</taxon>
        <taxon>Pseudomonadati</taxon>
        <taxon>Pseudomonadota</taxon>
        <taxon>Gammaproteobacteria</taxon>
        <taxon>Alteromonadales</taxon>
        <taxon>Colwelliaceae</taxon>
        <taxon>Thalassotalea</taxon>
    </lineage>
</organism>
<reference evidence="2" key="1">
    <citation type="journal article" date="2014" name="Int. J. Syst. Evol. Microbiol.">
        <title>Complete genome sequence of Corynebacterium casei LMG S-19264T (=DSM 44701T), isolated from a smear-ripened cheese.</title>
        <authorList>
            <consortium name="US DOE Joint Genome Institute (JGI-PGF)"/>
            <person name="Walter F."/>
            <person name="Albersmeier A."/>
            <person name="Kalinowski J."/>
            <person name="Ruckert C."/>
        </authorList>
    </citation>
    <scope>NUCLEOTIDE SEQUENCE</scope>
    <source>
        <strain evidence="2">KCTC 42731</strain>
    </source>
</reference>
<dbReference type="GO" id="GO:0006508">
    <property type="term" value="P:proteolysis"/>
    <property type="evidence" value="ECO:0007669"/>
    <property type="project" value="InterPro"/>
</dbReference>
<dbReference type="EMBL" id="BNCK01000001">
    <property type="protein sequence ID" value="GHF79784.1"/>
    <property type="molecule type" value="Genomic_DNA"/>
</dbReference>
<dbReference type="AlphaFoldDB" id="A0A919BB00"/>
<feature type="domain" description="Peptidase C1A papain C-terminal" evidence="1">
    <location>
        <begin position="173"/>
        <end position="275"/>
    </location>
</feature>
<evidence type="ECO:0000259" key="1">
    <source>
        <dbReference type="Pfam" id="PF00112"/>
    </source>
</evidence>
<dbReference type="Pfam" id="PF00112">
    <property type="entry name" value="Peptidase_C1"/>
    <property type="match status" value="1"/>
</dbReference>
<dbReference type="InterPro" id="IPR000668">
    <property type="entry name" value="Peptidase_C1A_C"/>
</dbReference>
<evidence type="ECO:0000313" key="3">
    <source>
        <dbReference type="Proteomes" id="UP000623842"/>
    </source>
</evidence>
<dbReference type="RefSeq" id="WP_189767010.1">
    <property type="nucleotide sequence ID" value="NZ_BNCK01000001.1"/>
</dbReference>
<dbReference type="GO" id="GO:0008234">
    <property type="term" value="F:cysteine-type peptidase activity"/>
    <property type="evidence" value="ECO:0007669"/>
    <property type="project" value="InterPro"/>
</dbReference>
<name>A0A919BB00_9GAMM</name>
<keyword evidence="3" id="KW-1185">Reference proteome</keyword>
<sequence>MRHLYCRTVEPNHNCQAPTLYQPGCCSNGWCEITEKIDLRPYLLSPVLDQGLLNSCSGCALSAAVEITLNREQDHFFECGNGSKASAMFIYYYERLLSNKELENTPVYLDDGFTVLTSFGVCCAELWPYPETSVPQSLWQLAKDGTLEEITQEMSRILQEKESLIKSLLEQKPSEEAKVQAKEFNNIKYTQLSIENGMNEIKHALSNKTPIVFGFIEPQSFFDIAANGEMPMPAEDELRIGGHAVCAVGFDDEKQAILIRNSYGKDFGIDGYCYMPYEFILGQYTDAEGNKHPNAFNFYCILEEGNN</sequence>
<accession>A0A919BB00</accession>
<reference evidence="2" key="2">
    <citation type="submission" date="2020-09" db="EMBL/GenBank/DDBJ databases">
        <authorList>
            <person name="Sun Q."/>
            <person name="Kim S."/>
        </authorList>
    </citation>
    <scope>NUCLEOTIDE SEQUENCE</scope>
    <source>
        <strain evidence="2">KCTC 42731</strain>
    </source>
</reference>
<evidence type="ECO:0000313" key="2">
    <source>
        <dbReference type="EMBL" id="GHF79784.1"/>
    </source>
</evidence>
<gene>
    <name evidence="2" type="ORF">GCM10017161_03720</name>
</gene>
<dbReference type="SUPFAM" id="SSF54001">
    <property type="entry name" value="Cysteine proteinases"/>
    <property type="match status" value="1"/>
</dbReference>
<dbReference type="Gene3D" id="3.90.70.10">
    <property type="entry name" value="Cysteine proteinases"/>
    <property type="match status" value="1"/>
</dbReference>
<proteinExistence type="predicted"/>
<dbReference type="CDD" id="cd02619">
    <property type="entry name" value="Peptidase_C1"/>
    <property type="match status" value="1"/>
</dbReference>